<reference evidence="8" key="1">
    <citation type="submission" date="2022-11" db="EMBL/GenBank/DDBJ databases">
        <authorList>
            <person name="Petersen C."/>
        </authorList>
    </citation>
    <scope>NUCLEOTIDE SEQUENCE</scope>
    <source>
        <strain evidence="8">IBT 19713</strain>
    </source>
</reference>
<dbReference type="EMBL" id="JAPQKS010000005">
    <property type="protein sequence ID" value="KAJ5226354.1"/>
    <property type="molecule type" value="Genomic_DNA"/>
</dbReference>
<evidence type="ECO:0000256" key="3">
    <source>
        <dbReference type="ARBA" id="ARBA00023125"/>
    </source>
</evidence>
<protein>
    <recommendedName>
        <fullName evidence="7">Zn(2)-C6 fungal-type domain-containing protein</fullName>
    </recommendedName>
</protein>
<dbReference type="RefSeq" id="XP_058329765.1">
    <property type="nucleotide sequence ID" value="XM_058476875.1"/>
</dbReference>
<dbReference type="InterPro" id="IPR051089">
    <property type="entry name" value="prtT"/>
</dbReference>
<dbReference type="SUPFAM" id="SSF57701">
    <property type="entry name" value="Zn2/Cys6 DNA-binding domain"/>
    <property type="match status" value="1"/>
</dbReference>
<dbReference type="Gene3D" id="4.10.240.10">
    <property type="entry name" value="Zn(2)-C6 fungal-type DNA-binding domain"/>
    <property type="match status" value="1"/>
</dbReference>
<dbReference type="PROSITE" id="PS00463">
    <property type="entry name" value="ZN2_CY6_FUNGAL_1"/>
    <property type="match status" value="1"/>
</dbReference>
<dbReference type="CDD" id="cd12148">
    <property type="entry name" value="fungal_TF_MHR"/>
    <property type="match status" value="1"/>
</dbReference>
<dbReference type="GO" id="GO:0000981">
    <property type="term" value="F:DNA-binding transcription factor activity, RNA polymerase II-specific"/>
    <property type="evidence" value="ECO:0007669"/>
    <property type="project" value="InterPro"/>
</dbReference>
<comment type="caution">
    <text evidence="8">The sequence shown here is derived from an EMBL/GenBank/DDBJ whole genome shotgun (WGS) entry which is preliminary data.</text>
</comment>
<comment type="subcellular location">
    <subcellularLocation>
        <location evidence="1">Nucleus</location>
    </subcellularLocation>
</comment>
<dbReference type="PANTHER" id="PTHR31845:SF17">
    <property type="entry name" value="ZN(II)2CYS6 TRANSCRIPTION FACTOR (EUROFUNG)"/>
    <property type="match status" value="1"/>
</dbReference>
<dbReference type="PANTHER" id="PTHR31845">
    <property type="entry name" value="FINGER DOMAIN PROTEIN, PUTATIVE-RELATED"/>
    <property type="match status" value="1"/>
</dbReference>
<dbReference type="CDD" id="cd00067">
    <property type="entry name" value="GAL4"/>
    <property type="match status" value="1"/>
</dbReference>
<evidence type="ECO:0000256" key="6">
    <source>
        <dbReference type="SAM" id="MobiDB-lite"/>
    </source>
</evidence>
<gene>
    <name evidence="8" type="ORF">N7468_007579</name>
</gene>
<feature type="compositionally biased region" description="Acidic residues" evidence="6">
    <location>
        <begin position="132"/>
        <end position="144"/>
    </location>
</feature>
<keyword evidence="4" id="KW-0804">Transcription</keyword>
<feature type="region of interest" description="Disordered" evidence="6">
    <location>
        <begin position="1"/>
        <end position="21"/>
    </location>
</feature>
<keyword evidence="3" id="KW-0238">DNA-binding</keyword>
<keyword evidence="9" id="KW-1185">Reference proteome</keyword>
<proteinExistence type="predicted"/>
<keyword evidence="2" id="KW-0805">Transcription regulation</keyword>
<dbReference type="OrthoDB" id="1925334at2759"/>
<dbReference type="GO" id="GO:0008270">
    <property type="term" value="F:zinc ion binding"/>
    <property type="evidence" value="ECO:0007669"/>
    <property type="project" value="InterPro"/>
</dbReference>
<dbReference type="InterPro" id="IPR036864">
    <property type="entry name" value="Zn2-C6_fun-type_DNA-bd_sf"/>
</dbReference>
<dbReference type="GO" id="GO:0000976">
    <property type="term" value="F:transcription cis-regulatory region binding"/>
    <property type="evidence" value="ECO:0007669"/>
    <property type="project" value="TreeGrafter"/>
</dbReference>
<feature type="domain" description="Zn(2)-C6 fungal-type" evidence="7">
    <location>
        <begin position="42"/>
        <end position="73"/>
    </location>
</feature>
<name>A0A9W9TKY3_9EURO</name>
<sequence length="664" mass="74400">MTKRKRTSAENTSDALPDSGDLHGKDLSVMDVLPGITRKITACGACRKQKIKCDMSEGPPCTRCRRRGLSCVLNKSLQSLVEEVKNTDILQRDIRNVHEALINICQHLSLPQPKPLESTIAEPRVQSKADVNEELERDTEDLDGCEISPPDTPSAVQAPIDTYLDIAKLGSPGSSEHTPGSTTRPRAHHPPQDLVAKGIIDLNVRESLVERYFTKLDPYLYGICSGYQSLQQLRTTSPLLFAAICTVSALQDPHGQSVYEACNREFRRLMSRSVFEKHDLEYVRALCISSFWLSDASRILSSDAVRRAADMRLHRSFNHLSSSVDPKLLASPGGQPPGPTEVSAMKDKVRLWYLIFISDQHLSILHNWDPLLRSDKEIALNWESFLTRDDTTDSDVRLISQVALLVIMSQVRDLLGSDQETRVPQSLANQIIHYSRQLDRWFNRFSAIFKPDPYIGDFPKRGLQLHYHFGKLYLGHQVFKGLNGEAIPPHFITAAGMAHEAAVAIFEMILHEEQLRHSLVGMPHYFHIMIAFAGHFLLEATKNYHAQLSISPAQDCELIRKVLELFQDTPSIHQHPICRMTPGLTRKLHECVGSLQREGGHLVPSLPGSTHPMDYQTPHLQGQIHPAPGPFSFPGETLVTPVDDFLLADFGEFTFPGMMSNGMT</sequence>
<evidence type="ECO:0000256" key="2">
    <source>
        <dbReference type="ARBA" id="ARBA00023015"/>
    </source>
</evidence>
<dbReference type="SMART" id="SM00066">
    <property type="entry name" value="GAL4"/>
    <property type="match status" value="1"/>
</dbReference>
<dbReference type="AlphaFoldDB" id="A0A9W9TKY3"/>
<feature type="compositionally biased region" description="Polar residues" evidence="6">
    <location>
        <begin position="172"/>
        <end position="184"/>
    </location>
</feature>
<dbReference type="InterPro" id="IPR001138">
    <property type="entry name" value="Zn2Cys6_DnaBD"/>
</dbReference>
<dbReference type="Proteomes" id="UP001150941">
    <property type="component" value="Unassembled WGS sequence"/>
</dbReference>
<evidence type="ECO:0000259" key="7">
    <source>
        <dbReference type="PROSITE" id="PS50048"/>
    </source>
</evidence>
<dbReference type="GO" id="GO:0005634">
    <property type="term" value="C:nucleus"/>
    <property type="evidence" value="ECO:0007669"/>
    <property type="project" value="UniProtKB-SubCell"/>
</dbReference>
<dbReference type="PROSITE" id="PS50048">
    <property type="entry name" value="ZN2_CY6_FUNGAL_2"/>
    <property type="match status" value="1"/>
</dbReference>
<evidence type="ECO:0000256" key="5">
    <source>
        <dbReference type="ARBA" id="ARBA00023242"/>
    </source>
</evidence>
<evidence type="ECO:0000256" key="4">
    <source>
        <dbReference type="ARBA" id="ARBA00023163"/>
    </source>
</evidence>
<dbReference type="GeneID" id="83204178"/>
<evidence type="ECO:0000313" key="9">
    <source>
        <dbReference type="Proteomes" id="UP001150941"/>
    </source>
</evidence>
<feature type="region of interest" description="Disordered" evidence="6">
    <location>
        <begin position="115"/>
        <end position="191"/>
    </location>
</feature>
<evidence type="ECO:0000256" key="1">
    <source>
        <dbReference type="ARBA" id="ARBA00004123"/>
    </source>
</evidence>
<evidence type="ECO:0000313" key="8">
    <source>
        <dbReference type="EMBL" id="KAJ5226354.1"/>
    </source>
</evidence>
<organism evidence="8 9">
    <name type="scientific">Penicillium chermesinum</name>
    <dbReference type="NCBI Taxonomy" id="63820"/>
    <lineage>
        <taxon>Eukaryota</taxon>
        <taxon>Fungi</taxon>
        <taxon>Dikarya</taxon>
        <taxon>Ascomycota</taxon>
        <taxon>Pezizomycotina</taxon>
        <taxon>Eurotiomycetes</taxon>
        <taxon>Eurotiomycetidae</taxon>
        <taxon>Eurotiales</taxon>
        <taxon>Aspergillaceae</taxon>
        <taxon>Penicillium</taxon>
    </lineage>
</organism>
<reference evidence="8" key="2">
    <citation type="journal article" date="2023" name="IMA Fungus">
        <title>Comparative genomic study of the Penicillium genus elucidates a diverse pangenome and 15 lateral gene transfer events.</title>
        <authorList>
            <person name="Petersen C."/>
            <person name="Sorensen T."/>
            <person name="Nielsen M.R."/>
            <person name="Sondergaard T.E."/>
            <person name="Sorensen J.L."/>
            <person name="Fitzpatrick D.A."/>
            <person name="Frisvad J.C."/>
            <person name="Nielsen K.L."/>
        </authorList>
    </citation>
    <scope>NUCLEOTIDE SEQUENCE</scope>
    <source>
        <strain evidence="8">IBT 19713</strain>
    </source>
</reference>
<keyword evidence="5" id="KW-0539">Nucleus</keyword>
<dbReference type="Pfam" id="PF00172">
    <property type="entry name" value="Zn_clus"/>
    <property type="match status" value="1"/>
</dbReference>
<accession>A0A9W9TKY3</accession>